<dbReference type="STRING" id="8022.A0A060XJ79"/>
<feature type="compositionally biased region" description="Low complexity" evidence="1">
    <location>
        <begin position="159"/>
        <end position="180"/>
    </location>
</feature>
<dbReference type="Proteomes" id="UP000193380">
    <property type="component" value="Unassembled WGS sequence"/>
</dbReference>
<reference evidence="2" key="2">
    <citation type="submission" date="2014-03" db="EMBL/GenBank/DDBJ databases">
        <authorList>
            <person name="Genoscope - CEA"/>
        </authorList>
    </citation>
    <scope>NUCLEOTIDE SEQUENCE</scope>
</reference>
<dbReference type="GO" id="GO:0006915">
    <property type="term" value="P:apoptotic process"/>
    <property type="evidence" value="ECO:0007669"/>
    <property type="project" value="InterPro"/>
</dbReference>
<proteinExistence type="predicted"/>
<dbReference type="EMBL" id="FR905429">
    <property type="protein sequence ID" value="CDQ79257.1"/>
    <property type="molecule type" value="Genomic_DNA"/>
</dbReference>
<feature type="region of interest" description="Disordered" evidence="1">
    <location>
        <begin position="105"/>
        <end position="199"/>
    </location>
</feature>
<organism evidence="2 3">
    <name type="scientific">Oncorhynchus mykiss</name>
    <name type="common">Rainbow trout</name>
    <name type="synonym">Salmo gairdneri</name>
    <dbReference type="NCBI Taxonomy" id="8022"/>
    <lineage>
        <taxon>Eukaryota</taxon>
        <taxon>Metazoa</taxon>
        <taxon>Chordata</taxon>
        <taxon>Craniata</taxon>
        <taxon>Vertebrata</taxon>
        <taxon>Euteleostomi</taxon>
        <taxon>Actinopterygii</taxon>
        <taxon>Neopterygii</taxon>
        <taxon>Teleostei</taxon>
        <taxon>Protacanthopterygii</taxon>
        <taxon>Salmoniformes</taxon>
        <taxon>Salmonidae</taxon>
        <taxon>Salmoninae</taxon>
        <taxon>Oncorhynchus</taxon>
    </lineage>
</organism>
<dbReference type="PANTHER" id="PTHR15093:SF1">
    <property type="entry name" value="PRKC APOPTOSIS WT1 REGULATOR PROTEIN"/>
    <property type="match status" value="1"/>
</dbReference>
<gene>
    <name evidence="2" type="ORF">GSONMT00039300001</name>
</gene>
<dbReference type="PaxDb" id="8022-A0A060XJ79"/>
<accession>A0A060XJ79</accession>
<dbReference type="GO" id="GO:0043065">
    <property type="term" value="P:positive regulation of apoptotic process"/>
    <property type="evidence" value="ECO:0007669"/>
    <property type="project" value="TreeGrafter"/>
</dbReference>
<evidence type="ECO:0000256" key="1">
    <source>
        <dbReference type="SAM" id="MobiDB-lite"/>
    </source>
</evidence>
<protein>
    <submittedName>
        <fullName evidence="2">Uncharacterized protein</fullName>
    </submittedName>
</protein>
<dbReference type="AlphaFoldDB" id="A0A060XJ79"/>
<sequence length="270" mass="29534">MPPFNLLGDDCIFIEKKPNDNFQQACPAPCCLRSSVGMNLFVCGAQRPLKRCTANETLHSGVTDGILIPKTPSLIVDDWSGIPLAPLLLPFSISCSSSLLCSASCSSPRMSLDELDDDDGRDKAKEEEQQLTQLNTEQNEAMTSDPGAATHLLQDTPRSGSGHHQSSSGGPGSEEAAGGNSRHRHGNRHGNAAAPGGLERRMEELEKELARQRQEYGQLLKAHQDKDDLIGKLKEEIDLLNRDLDDIEDENEQLKQENKTLLKVVGQLTR</sequence>
<evidence type="ECO:0000313" key="3">
    <source>
        <dbReference type="Proteomes" id="UP000193380"/>
    </source>
</evidence>
<reference evidence="2" key="1">
    <citation type="journal article" date="2014" name="Nat. Commun.">
        <title>The rainbow trout genome provides novel insights into evolution after whole-genome duplication in vertebrates.</title>
        <authorList>
            <person name="Berthelot C."/>
            <person name="Brunet F."/>
            <person name="Chalopin D."/>
            <person name="Juanchich A."/>
            <person name="Bernard M."/>
            <person name="Noel B."/>
            <person name="Bento P."/>
            <person name="Da Silva C."/>
            <person name="Labadie K."/>
            <person name="Alberti A."/>
            <person name="Aury J.M."/>
            <person name="Louis A."/>
            <person name="Dehais P."/>
            <person name="Bardou P."/>
            <person name="Montfort J."/>
            <person name="Klopp C."/>
            <person name="Cabau C."/>
            <person name="Gaspin C."/>
            <person name="Thorgaard G.H."/>
            <person name="Boussaha M."/>
            <person name="Quillet E."/>
            <person name="Guyomard R."/>
            <person name="Galiana D."/>
            <person name="Bobe J."/>
            <person name="Volff J.N."/>
            <person name="Genet C."/>
            <person name="Wincker P."/>
            <person name="Jaillon O."/>
            <person name="Roest Crollius H."/>
            <person name="Guiguen Y."/>
        </authorList>
    </citation>
    <scope>NUCLEOTIDE SEQUENCE [LARGE SCALE GENOMIC DNA]</scope>
</reference>
<name>A0A060XJ79_ONCMY</name>
<feature type="compositionally biased region" description="Low complexity" evidence="1">
    <location>
        <begin position="130"/>
        <end position="140"/>
    </location>
</feature>
<dbReference type="GO" id="GO:0005737">
    <property type="term" value="C:cytoplasm"/>
    <property type="evidence" value="ECO:0007669"/>
    <property type="project" value="TreeGrafter"/>
</dbReference>
<dbReference type="InterPro" id="IPR026117">
    <property type="entry name" value="Par-4"/>
</dbReference>
<dbReference type="PANTHER" id="PTHR15093">
    <property type="entry name" value="PROSTATE APOPTOSIS RESPONSE PROTEIN PAR-4"/>
    <property type="match status" value="1"/>
</dbReference>
<evidence type="ECO:0000313" key="2">
    <source>
        <dbReference type="EMBL" id="CDQ79257.1"/>
    </source>
</evidence>